<dbReference type="Proteomes" id="UP000065797">
    <property type="component" value="Unassembled WGS sequence"/>
</dbReference>
<keyword evidence="1" id="KW-0472">Membrane</keyword>
<proteinExistence type="predicted"/>
<evidence type="ECO:0000259" key="2">
    <source>
        <dbReference type="Pfam" id="PF04892"/>
    </source>
</evidence>
<comment type="caution">
    <text evidence="3">The sequence shown here is derived from an EMBL/GenBank/DDBJ whole genome shotgun (WGS) entry which is preliminary data.</text>
</comment>
<protein>
    <submittedName>
        <fullName evidence="3">Teicoplanin resistance protein VanZ</fullName>
    </submittedName>
</protein>
<feature type="transmembrane region" description="Helical" evidence="1">
    <location>
        <begin position="129"/>
        <end position="146"/>
    </location>
</feature>
<dbReference type="Pfam" id="PF04892">
    <property type="entry name" value="VanZ"/>
    <property type="match status" value="1"/>
</dbReference>
<evidence type="ECO:0000256" key="1">
    <source>
        <dbReference type="SAM" id="Phobius"/>
    </source>
</evidence>
<organism evidence="3 4">
    <name type="scientific">Bacillus mycoides</name>
    <dbReference type="NCBI Taxonomy" id="1405"/>
    <lineage>
        <taxon>Bacteria</taxon>
        <taxon>Bacillati</taxon>
        <taxon>Bacillota</taxon>
        <taxon>Bacilli</taxon>
        <taxon>Bacillales</taxon>
        <taxon>Bacillaceae</taxon>
        <taxon>Bacillus</taxon>
        <taxon>Bacillus cereus group</taxon>
    </lineage>
</organism>
<keyword evidence="1" id="KW-1133">Transmembrane helix</keyword>
<feature type="transmembrane region" description="Helical" evidence="1">
    <location>
        <begin position="158"/>
        <end position="179"/>
    </location>
</feature>
<gene>
    <name evidence="3" type="ORF">AWW70_26325</name>
</gene>
<evidence type="ECO:0000313" key="3">
    <source>
        <dbReference type="EMBL" id="KWU54860.1"/>
    </source>
</evidence>
<feature type="transmembrane region" description="Helical" evidence="1">
    <location>
        <begin position="44"/>
        <end position="61"/>
    </location>
</feature>
<feature type="transmembrane region" description="Helical" evidence="1">
    <location>
        <begin position="191"/>
        <end position="211"/>
    </location>
</feature>
<feature type="transmembrane region" description="Helical" evidence="1">
    <location>
        <begin position="95"/>
        <end position="117"/>
    </location>
</feature>
<accession>A0A109FUR7</accession>
<evidence type="ECO:0000313" key="4">
    <source>
        <dbReference type="Proteomes" id="UP000065797"/>
    </source>
</evidence>
<sequence>MNFISELLVTFAIPTIQLTFLLLLIFVFSYFVVYKKVCKGGGEFTVQQVILFILIIGYYSLVLSATSFGRPDDITFARTIDFDVLSVYKKAWNTFSFSSFFHIIVNIGMLFPLGILLPLFSNVFQKTKWMLISSIIASLLIEILEFTMQRGSMELADLLHNTLGMMLGYSMLNIVLILLKKKETDTQMTKYLFLPITVSFVALRIMISYQMKEFGNMPLDPITKTDMTDVTIKTSIELKDEGNKMPVYKEEITKMPNDNEPVTKKSHIRDVEILSPKEVFQKLKQGDFDPIISFKAGDTLVITDYNIDYYADTKGFSQPIYVFQVRLNDNGKDSWSQPISARR</sequence>
<dbReference type="InterPro" id="IPR006976">
    <property type="entry name" value="VanZ-like"/>
</dbReference>
<dbReference type="EMBL" id="LRPH01000095">
    <property type="protein sequence ID" value="KWU54860.1"/>
    <property type="molecule type" value="Genomic_DNA"/>
</dbReference>
<feature type="transmembrane region" description="Helical" evidence="1">
    <location>
        <begin position="12"/>
        <end position="32"/>
    </location>
</feature>
<feature type="domain" description="VanZ-like" evidence="2">
    <location>
        <begin position="51"/>
        <end position="174"/>
    </location>
</feature>
<dbReference type="AlphaFoldDB" id="A0A109FUR7"/>
<keyword evidence="1" id="KW-0812">Transmembrane</keyword>
<name>A0A109FUR7_BACMY</name>
<reference evidence="3 4" key="1">
    <citation type="submission" date="2016-01" db="EMBL/GenBank/DDBJ databases">
        <authorList>
            <person name="McClelland M."/>
            <person name="Jain A."/>
            <person name="Saraogi P."/>
            <person name="Mendelson R."/>
            <person name="Westerman R."/>
            <person name="SanMiguel P."/>
            <person name="Csonka L."/>
        </authorList>
    </citation>
    <scope>NUCLEOTIDE SEQUENCE [LARGE SCALE GENOMIC DNA]</scope>
    <source>
        <strain evidence="3 4">PE8-15</strain>
    </source>
</reference>
<dbReference type="RefSeq" id="WP_060751861.1">
    <property type="nucleotide sequence ID" value="NZ_LRPH01000095.1"/>
</dbReference>